<evidence type="ECO:0008006" key="4">
    <source>
        <dbReference type="Google" id="ProtNLM"/>
    </source>
</evidence>
<organism evidence="2 3">
    <name type="scientific">Ruegeria pomeroyi</name>
    <dbReference type="NCBI Taxonomy" id="89184"/>
    <lineage>
        <taxon>Bacteria</taxon>
        <taxon>Pseudomonadati</taxon>
        <taxon>Pseudomonadota</taxon>
        <taxon>Alphaproteobacteria</taxon>
        <taxon>Rhodobacterales</taxon>
        <taxon>Roseobacteraceae</taxon>
        <taxon>Ruegeria</taxon>
    </lineage>
</organism>
<sequence>MTPKLLALLGALGLALPATAWAQSSADTDGDGVLTLTEVQAANPEVNAETFVRMDANGDAVLDSEEVAAAQEAGLLPASDG</sequence>
<keyword evidence="1" id="KW-0732">Signal</keyword>
<comment type="caution">
    <text evidence="2">The sequence shown here is derived from an EMBL/GenBank/DDBJ whole genome shotgun (WGS) entry which is preliminary data.</text>
</comment>
<dbReference type="Gene3D" id="1.10.238.10">
    <property type="entry name" value="EF-hand"/>
    <property type="match status" value="1"/>
</dbReference>
<evidence type="ECO:0000256" key="1">
    <source>
        <dbReference type="SAM" id="SignalP"/>
    </source>
</evidence>
<accession>A0A9Q3ZP59</accession>
<gene>
    <name evidence="2" type="ORF">KBY27_12970</name>
</gene>
<dbReference type="Proteomes" id="UP000813672">
    <property type="component" value="Unassembled WGS sequence"/>
</dbReference>
<protein>
    <recommendedName>
        <fullName evidence="4">EF-hand domain-containing protein</fullName>
    </recommendedName>
</protein>
<evidence type="ECO:0000313" key="3">
    <source>
        <dbReference type="Proteomes" id="UP000813672"/>
    </source>
</evidence>
<dbReference type="EMBL" id="JAGQAF010000007">
    <property type="protein sequence ID" value="MCE8538364.1"/>
    <property type="molecule type" value="Genomic_DNA"/>
</dbReference>
<proteinExistence type="predicted"/>
<name>A0A9Q3ZP59_9RHOB</name>
<evidence type="ECO:0000313" key="2">
    <source>
        <dbReference type="EMBL" id="MCE8538364.1"/>
    </source>
</evidence>
<dbReference type="InterPro" id="IPR018247">
    <property type="entry name" value="EF_Hand_1_Ca_BS"/>
</dbReference>
<feature type="chain" id="PRO_5040414055" description="EF-hand domain-containing protein" evidence="1">
    <location>
        <begin position="23"/>
        <end position="81"/>
    </location>
</feature>
<dbReference type="PROSITE" id="PS00018">
    <property type="entry name" value="EF_HAND_1"/>
    <property type="match status" value="1"/>
</dbReference>
<dbReference type="SUPFAM" id="SSF47473">
    <property type="entry name" value="EF-hand"/>
    <property type="match status" value="1"/>
</dbReference>
<feature type="signal peptide" evidence="1">
    <location>
        <begin position="1"/>
        <end position="22"/>
    </location>
</feature>
<dbReference type="InterPro" id="IPR011992">
    <property type="entry name" value="EF-hand-dom_pair"/>
</dbReference>
<dbReference type="AlphaFoldDB" id="A0A9Q3ZP59"/>
<dbReference type="RefSeq" id="WP_234145141.1">
    <property type="nucleotide sequence ID" value="NZ_JAGQAF010000007.1"/>
</dbReference>
<reference evidence="2" key="1">
    <citation type="journal article" date="2021" name="Environ. Microbiol.">
        <title>Cryptic niche differentiation of novel sediment ecotypes of Rugeria pomeroyi correlates with nitrate respiration.</title>
        <authorList>
            <person name="Lin X."/>
            <person name="McNichol J."/>
            <person name="Chu X."/>
            <person name="Qian Y."/>
            <person name="Luo H."/>
        </authorList>
    </citation>
    <scope>NUCLEOTIDE SEQUENCE</scope>
    <source>
        <strain evidence="2">SZCCDBB064</strain>
    </source>
</reference>